<dbReference type="InterPro" id="IPR025490">
    <property type="entry name" value="RqcP"/>
</dbReference>
<dbReference type="AlphaFoldDB" id="A0A8S0WVV9"/>
<dbReference type="CDD" id="cd00165">
    <property type="entry name" value="S4"/>
    <property type="match status" value="1"/>
</dbReference>
<evidence type="ECO:0000256" key="5">
    <source>
        <dbReference type="HAMAP-Rule" id="MF_00871"/>
    </source>
</evidence>
<dbReference type="Gene3D" id="3.10.290.10">
    <property type="entry name" value="RNA-binding S4 domain"/>
    <property type="match status" value="1"/>
</dbReference>
<keyword evidence="1 5" id="KW-0820">tRNA-binding</keyword>
<evidence type="ECO:0000256" key="1">
    <source>
        <dbReference type="ARBA" id="ARBA00022555"/>
    </source>
</evidence>
<proteinExistence type="inferred from homology"/>
<dbReference type="GO" id="GO:0019843">
    <property type="term" value="F:rRNA binding"/>
    <property type="evidence" value="ECO:0007669"/>
    <property type="project" value="UniProtKB-UniRule"/>
</dbReference>
<dbReference type="PROSITE" id="PS50889">
    <property type="entry name" value="S4"/>
    <property type="match status" value="1"/>
</dbReference>
<dbReference type="GO" id="GO:0043023">
    <property type="term" value="F:ribosomal large subunit binding"/>
    <property type="evidence" value="ECO:0007669"/>
    <property type="project" value="UniProtKB-UniRule"/>
</dbReference>
<dbReference type="GO" id="GO:0000049">
    <property type="term" value="F:tRNA binding"/>
    <property type="evidence" value="ECO:0007669"/>
    <property type="project" value="UniProtKB-UniRule"/>
</dbReference>
<dbReference type="EMBL" id="LR746496">
    <property type="protein sequence ID" value="CAA7599901.1"/>
    <property type="molecule type" value="Genomic_DNA"/>
</dbReference>
<dbReference type="RefSeq" id="WP_240983652.1">
    <property type="nucleotide sequence ID" value="NZ_CDGJ01000105.1"/>
</dbReference>
<evidence type="ECO:0000256" key="4">
    <source>
        <dbReference type="ARBA" id="ARBA00022917"/>
    </source>
</evidence>
<dbReference type="GO" id="GO:0072344">
    <property type="term" value="P:rescue of stalled ribosome"/>
    <property type="evidence" value="ECO:0007669"/>
    <property type="project" value="UniProtKB-UniRule"/>
</dbReference>
<accession>A0A8S0WVV9</accession>
<dbReference type="GO" id="GO:0016787">
    <property type="term" value="F:hydrolase activity"/>
    <property type="evidence" value="ECO:0007669"/>
    <property type="project" value="UniProtKB-KW"/>
</dbReference>
<keyword evidence="2 5" id="KW-0699">rRNA-binding</keyword>
<feature type="domain" description="RNA-binding S4" evidence="6">
    <location>
        <begin position="1"/>
        <end position="61"/>
    </location>
</feature>
<reference evidence="8" key="1">
    <citation type="submission" date="2014-11" db="EMBL/GenBank/DDBJ databases">
        <authorList>
            <person name="Hornung B.V."/>
        </authorList>
    </citation>
    <scope>NUCLEOTIDE SEQUENCE</scope>
    <source>
        <strain evidence="8">INE</strain>
    </source>
</reference>
<comment type="similarity">
    <text evidence="5">Belongs to the RqcP family.</text>
</comment>
<dbReference type="HAMAP" id="MF_00871">
    <property type="entry name" value="RqcP"/>
    <property type="match status" value="1"/>
</dbReference>
<keyword evidence="3 5" id="KW-0694">RNA-binding</keyword>
<keyword evidence="9" id="KW-1185">Reference proteome</keyword>
<evidence type="ECO:0000256" key="2">
    <source>
        <dbReference type="ARBA" id="ARBA00022730"/>
    </source>
</evidence>
<evidence type="ECO:0000313" key="8">
    <source>
        <dbReference type="EMBL" id="CEJ08955.1"/>
    </source>
</evidence>
<name>A0A8S0WVV9_9FIRM</name>
<dbReference type="SUPFAM" id="SSF55174">
    <property type="entry name" value="Alpha-L RNA-binding motif"/>
    <property type="match status" value="1"/>
</dbReference>
<dbReference type="SMART" id="SM00363">
    <property type="entry name" value="S4"/>
    <property type="match status" value="1"/>
</dbReference>
<dbReference type="KEGG" id="aacx:DEACI_0535"/>
<keyword evidence="8" id="KW-0378">Hydrolase</keyword>
<dbReference type="Pfam" id="PF01479">
    <property type="entry name" value="S4"/>
    <property type="match status" value="1"/>
</dbReference>
<evidence type="ECO:0000256" key="3">
    <source>
        <dbReference type="ARBA" id="ARBA00022884"/>
    </source>
</evidence>
<keyword evidence="4 5" id="KW-0648">Protein biosynthesis</keyword>
<evidence type="ECO:0000313" key="7">
    <source>
        <dbReference type="EMBL" id="CAA7599901.1"/>
    </source>
</evidence>
<protein>
    <recommendedName>
        <fullName evidence="5">RQC P-site tRNA stabilizing factor</fullName>
        <shortName evidence="5">RqcP</shortName>
    </recommendedName>
    <alternativeName>
        <fullName evidence="5">Ribosome-associated protein quality control protein P</fullName>
    </alternativeName>
</protein>
<evidence type="ECO:0000313" key="9">
    <source>
        <dbReference type="Proteomes" id="UP001071230"/>
    </source>
</evidence>
<sequence length="94" mass="10503">MRVDKFLKVSRLIKRRSVAKDICEGQKIRINGRIAKPSSEVKIGDTLLVEFGNRVLEARVKGVPSTVRADEAHLLYEVLKDEKKGLSQSGLNCP</sequence>
<organism evidence="7">
    <name type="scientific">Acididesulfobacillus acetoxydans</name>
    <dbReference type="NCBI Taxonomy" id="1561005"/>
    <lineage>
        <taxon>Bacteria</taxon>
        <taxon>Bacillati</taxon>
        <taxon>Bacillota</taxon>
        <taxon>Clostridia</taxon>
        <taxon>Eubacteriales</taxon>
        <taxon>Peptococcaceae</taxon>
        <taxon>Acididesulfobacillus</taxon>
    </lineage>
</organism>
<comment type="subunit">
    <text evidence="5">Associates with stalled 50S ribosomal subunits. Binds to RqcH, 23S rRNA and the P-site tRNA. Does not require RqcH for association with 50S subunits.</text>
</comment>
<dbReference type="InterPro" id="IPR036986">
    <property type="entry name" value="S4_RNA-bd_sf"/>
</dbReference>
<evidence type="ECO:0000259" key="6">
    <source>
        <dbReference type="SMART" id="SM00363"/>
    </source>
</evidence>
<gene>
    <name evidence="5" type="primary">rqcP</name>
    <name evidence="7" type="ORF">DEACI_0535</name>
    <name evidence="8" type="ORF">DEACI_3437</name>
</gene>
<comment type="function">
    <text evidence="5">Key component of the ribosome quality control system (RQC), a ribosome-associated complex that mediates the extraction of incompletely synthesized nascent chains from stalled ribosomes and their subsequent degradation. RqcH recruits Ala-charged tRNA, and with RqcP directs the elongation of stalled nascent chains on 50S ribosomal subunits, leading to non-templated C-terminal alanine extensions (Ala tail). The Ala tail promotes nascent chain degradation. RqcP is associated with the translocation-like movement of the peptidyl-tRNA from the A-site into the P-site.</text>
</comment>
<dbReference type="InterPro" id="IPR002942">
    <property type="entry name" value="S4_RNA-bd"/>
</dbReference>
<dbReference type="Proteomes" id="UP001071230">
    <property type="component" value="Unassembled WGS sequence"/>
</dbReference>
<reference evidence="7" key="2">
    <citation type="submission" date="2020-01" db="EMBL/GenBank/DDBJ databases">
        <authorList>
            <person name="Hornung B."/>
        </authorList>
    </citation>
    <scope>NUCLEOTIDE SEQUENCE</scope>
    <source>
        <strain evidence="7">PacBioINE</strain>
    </source>
</reference>
<dbReference type="PIRSF" id="PIRSF038881">
    <property type="entry name" value="RNAbp_HP1423"/>
    <property type="match status" value="1"/>
</dbReference>
<dbReference type="Proteomes" id="UP000836597">
    <property type="component" value="Chromosome"/>
</dbReference>
<dbReference type="EMBL" id="CDGJ01000105">
    <property type="protein sequence ID" value="CEJ08955.1"/>
    <property type="molecule type" value="Genomic_DNA"/>
</dbReference>